<evidence type="ECO:0000313" key="2">
    <source>
        <dbReference type="Proteomes" id="UP000838756"/>
    </source>
</evidence>
<dbReference type="Proteomes" id="UP000838756">
    <property type="component" value="Unassembled WGS sequence"/>
</dbReference>
<name>A0A8S4QJI6_9NEOP</name>
<dbReference type="AlphaFoldDB" id="A0A8S4QJI6"/>
<evidence type="ECO:0000313" key="1">
    <source>
        <dbReference type="EMBL" id="CAH2211009.1"/>
    </source>
</evidence>
<keyword evidence="2" id="KW-1185">Reference proteome</keyword>
<gene>
    <name evidence="1" type="primary">jg24228</name>
    <name evidence="1" type="ORF">PAEG_LOCUS2856</name>
</gene>
<dbReference type="EMBL" id="CAKXAJ010008889">
    <property type="protein sequence ID" value="CAH2211009.1"/>
    <property type="molecule type" value="Genomic_DNA"/>
</dbReference>
<organism evidence="1 2">
    <name type="scientific">Pararge aegeria aegeria</name>
    <dbReference type="NCBI Taxonomy" id="348720"/>
    <lineage>
        <taxon>Eukaryota</taxon>
        <taxon>Metazoa</taxon>
        <taxon>Ecdysozoa</taxon>
        <taxon>Arthropoda</taxon>
        <taxon>Hexapoda</taxon>
        <taxon>Insecta</taxon>
        <taxon>Pterygota</taxon>
        <taxon>Neoptera</taxon>
        <taxon>Endopterygota</taxon>
        <taxon>Lepidoptera</taxon>
        <taxon>Glossata</taxon>
        <taxon>Ditrysia</taxon>
        <taxon>Papilionoidea</taxon>
        <taxon>Nymphalidae</taxon>
        <taxon>Satyrinae</taxon>
        <taxon>Satyrini</taxon>
        <taxon>Parargina</taxon>
        <taxon>Pararge</taxon>
    </lineage>
</organism>
<comment type="caution">
    <text evidence="1">The sequence shown here is derived from an EMBL/GenBank/DDBJ whole genome shotgun (WGS) entry which is preliminary data.</text>
</comment>
<feature type="non-terminal residue" evidence="1">
    <location>
        <position position="1"/>
    </location>
</feature>
<accession>A0A8S4QJI6</accession>
<protein>
    <submittedName>
        <fullName evidence="1">Jg24228 protein</fullName>
    </submittedName>
</protein>
<proteinExistence type="predicted"/>
<reference evidence="1" key="1">
    <citation type="submission" date="2022-03" db="EMBL/GenBank/DDBJ databases">
        <authorList>
            <person name="Lindestad O."/>
        </authorList>
    </citation>
    <scope>NUCLEOTIDE SEQUENCE</scope>
</reference>
<sequence length="67" mass="7242">TVRTCELVPLNQGELEARVAGARSARGELLRALPAVLRALCHILIAQRQKLRTAQSTLAAHTATKVK</sequence>